<name>A0A8X6WJ51_TRICX</name>
<reference evidence="1" key="1">
    <citation type="submission" date="2020-08" db="EMBL/GenBank/DDBJ databases">
        <title>Multicomponent nature underlies the extraordinary mechanical properties of spider dragline silk.</title>
        <authorList>
            <person name="Kono N."/>
            <person name="Nakamura H."/>
            <person name="Mori M."/>
            <person name="Yoshida Y."/>
            <person name="Ohtoshi R."/>
            <person name="Malay A.D."/>
            <person name="Moran D.A.P."/>
            <person name="Tomita M."/>
            <person name="Numata K."/>
            <person name="Arakawa K."/>
        </authorList>
    </citation>
    <scope>NUCLEOTIDE SEQUENCE</scope>
</reference>
<evidence type="ECO:0000313" key="1">
    <source>
        <dbReference type="EMBL" id="GFY35949.1"/>
    </source>
</evidence>
<keyword evidence="2" id="KW-1185">Reference proteome</keyword>
<evidence type="ECO:0000313" key="2">
    <source>
        <dbReference type="Proteomes" id="UP000887159"/>
    </source>
</evidence>
<accession>A0A8X6WJ51</accession>
<proteinExistence type="predicted"/>
<dbReference type="AlphaFoldDB" id="A0A8X6WJ51"/>
<protein>
    <submittedName>
        <fullName evidence="1">Uncharacterized protein</fullName>
    </submittedName>
</protein>
<dbReference type="EMBL" id="BMAU01021435">
    <property type="protein sequence ID" value="GFY35949.1"/>
    <property type="molecule type" value="Genomic_DNA"/>
</dbReference>
<organism evidence="1 2">
    <name type="scientific">Trichonephila clavipes</name>
    <name type="common">Golden silk orbweaver</name>
    <name type="synonym">Nephila clavipes</name>
    <dbReference type="NCBI Taxonomy" id="2585209"/>
    <lineage>
        <taxon>Eukaryota</taxon>
        <taxon>Metazoa</taxon>
        <taxon>Ecdysozoa</taxon>
        <taxon>Arthropoda</taxon>
        <taxon>Chelicerata</taxon>
        <taxon>Arachnida</taxon>
        <taxon>Araneae</taxon>
        <taxon>Araneomorphae</taxon>
        <taxon>Entelegynae</taxon>
        <taxon>Araneoidea</taxon>
        <taxon>Nephilidae</taxon>
        <taxon>Trichonephila</taxon>
    </lineage>
</organism>
<gene>
    <name evidence="1" type="ORF">TNCV_4843211</name>
</gene>
<sequence>MWREPGTHYLPSNVREIDHNDGGGLMVWTGITFDGYTHHYIFERSSVAAMRGRGYPLNGKATYTSRHRLRTACLERSGEGMKNSHPPPSKTIQGMETEFLNDWNS</sequence>
<comment type="caution">
    <text evidence="1">The sequence shown here is derived from an EMBL/GenBank/DDBJ whole genome shotgun (WGS) entry which is preliminary data.</text>
</comment>
<dbReference type="Proteomes" id="UP000887159">
    <property type="component" value="Unassembled WGS sequence"/>
</dbReference>